<proteinExistence type="predicted"/>
<dbReference type="PANTHER" id="PTHR36451:SF1">
    <property type="entry name" value="OMEGA-HYDROXY-BETA-DIHYDROMENAQUINONE-9 SULFOTRANSFERASE STF3"/>
    <property type="match status" value="1"/>
</dbReference>
<dbReference type="SUPFAM" id="SSF52540">
    <property type="entry name" value="P-loop containing nucleoside triphosphate hydrolases"/>
    <property type="match status" value="1"/>
</dbReference>
<evidence type="ECO:0000313" key="1">
    <source>
        <dbReference type="EMBL" id="CAA6798968.1"/>
    </source>
</evidence>
<dbReference type="GO" id="GO:0016740">
    <property type="term" value="F:transferase activity"/>
    <property type="evidence" value="ECO:0007669"/>
    <property type="project" value="UniProtKB-KW"/>
</dbReference>
<dbReference type="PANTHER" id="PTHR36451">
    <property type="entry name" value="PAPS-DEPENDENT SULFOTRANSFERASE STF3"/>
    <property type="match status" value="1"/>
</dbReference>
<name>A0A6S6RV79_9BACT</name>
<dbReference type="InterPro" id="IPR027417">
    <property type="entry name" value="P-loop_NTPase"/>
</dbReference>
<accession>A0A6S6RV79</accession>
<reference evidence="1" key="1">
    <citation type="submission" date="2020-01" db="EMBL/GenBank/DDBJ databases">
        <authorList>
            <person name="Meier V. D."/>
            <person name="Meier V D."/>
        </authorList>
    </citation>
    <scope>NUCLEOTIDE SEQUENCE</scope>
    <source>
        <strain evidence="1">HLG_WM_MAG_10</strain>
    </source>
</reference>
<dbReference type="EMBL" id="CACVAQ010000014">
    <property type="protein sequence ID" value="CAA6798968.1"/>
    <property type="molecule type" value="Genomic_DNA"/>
</dbReference>
<organism evidence="1">
    <name type="scientific">uncultured Aureispira sp</name>
    <dbReference type="NCBI Taxonomy" id="1331704"/>
    <lineage>
        <taxon>Bacteria</taxon>
        <taxon>Pseudomonadati</taxon>
        <taxon>Bacteroidota</taxon>
        <taxon>Saprospiria</taxon>
        <taxon>Saprospirales</taxon>
        <taxon>Saprospiraceae</taxon>
        <taxon>Aureispira</taxon>
        <taxon>environmental samples</taxon>
    </lineage>
</organism>
<dbReference type="Gene3D" id="3.40.50.300">
    <property type="entry name" value="P-loop containing nucleotide triphosphate hydrolases"/>
    <property type="match status" value="1"/>
</dbReference>
<protein>
    <submittedName>
        <fullName evidence="1">Sulfotransferase</fullName>
    </submittedName>
</protein>
<sequence>MGLHSQYPFLIRAYNRLFSNSQIDYKKLILAAQKSVGCSDFGASDYENRLKLLCDSINKEAQLHPFGAFANKERLKGLLKNRLRAIQLFKEQPSILETQLQAPIIIAGLQRTGTTFLQRLLASDADNRALLSWEALNPIPLNEKNEEKKRIQQALMGQKALRYMSPIFFSIHPVEFDSPEEEILLNDMTLLSAIPEATLNVPTFSKWVAAQDHGIAYDWMIKMLQVLEWKKAAKTWVLKTPQHLEYMDVVTQKFPESVIIHTHRHPKECIPSFCSMVYHSRKIFSKEVDPFLVAQQWVQKNVAMLKHTMQVHQNNPNISVINLYYDDLIKDPIACIKDIYAQIGRPWNARIEAELKQATLLHKKNKYGKHEYNMSDFGLTEASIEADFSFYLDAHPRLKSL</sequence>
<dbReference type="AlphaFoldDB" id="A0A6S6RV79"/>
<gene>
    <name evidence="1" type="ORF">HELGO_WM28437</name>
</gene>
<dbReference type="InterPro" id="IPR052736">
    <property type="entry name" value="Stf3_sulfotransferase"/>
</dbReference>
<dbReference type="Pfam" id="PF13469">
    <property type="entry name" value="Sulfotransfer_3"/>
    <property type="match status" value="1"/>
</dbReference>
<keyword evidence="1" id="KW-0808">Transferase</keyword>